<dbReference type="Pfam" id="PF04815">
    <property type="entry name" value="Sec23_helical"/>
    <property type="match status" value="1"/>
</dbReference>
<dbReference type="Gene3D" id="1.20.120.730">
    <property type="entry name" value="Sec23/Sec24 helical domain"/>
    <property type="match status" value="1"/>
</dbReference>
<dbReference type="STRING" id="703135.A0A2A9NS51"/>
<evidence type="ECO:0000256" key="2">
    <source>
        <dbReference type="ARBA" id="ARBA00022448"/>
    </source>
</evidence>
<evidence type="ECO:0000259" key="6">
    <source>
        <dbReference type="Pfam" id="PF04810"/>
    </source>
</evidence>
<protein>
    <submittedName>
        <fullName evidence="10">Uncharacterized protein</fullName>
    </submittedName>
</protein>
<dbReference type="SUPFAM" id="SSF82754">
    <property type="entry name" value="C-terminal, gelsolin-like domain of Sec23/24"/>
    <property type="match status" value="1"/>
</dbReference>
<dbReference type="InterPro" id="IPR036175">
    <property type="entry name" value="Sec23/24_helical_dom_sf"/>
</dbReference>
<dbReference type="GO" id="GO:0006886">
    <property type="term" value="P:intracellular protein transport"/>
    <property type="evidence" value="ECO:0007669"/>
    <property type="project" value="InterPro"/>
</dbReference>
<dbReference type="Proteomes" id="UP000242287">
    <property type="component" value="Unassembled WGS sequence"/>
</dbReference>
<evidence type="ECO:0000256" key="4">
    <source>
        <dbReference type="SAM" id="MobiDB-lite"/>
    </source>
</evidence>
<accession>A0A2A9NS51</accession>
<feature type="domain" description="Sec23/Sec24 trunk" evidence="7">
    <location>
        <begin position="222"/>
        <end position="466"/>
    </location>
</feature>
<dbReference type="Gene3D" id="3.40.50.410">
    <property type="entry name" value="von Willebrand factor, type A domain"/>
    <property type="match status" value="1"/>
</dbReference>
<dbReference type="OrthoDB" id="49016at2759"/>
<dbReference type="AlphaFoldDB" id="A0A2A9NS51"/>
<reference evidence="10 11" key="1">
    <citation type="submission" date="2014-02" db="EMBL/GenBank/DDBJ databases">
        <title>Transposable element dynamics among asymbiotic and ectomycorrhizal Amanita fungi.</title>
        <authorList>
            <consortium name="DOE Joint Genome Institute"/>
            <person name="Hess J."/>
            <person name="Skrede I."/>
            <person name="Wolfe B."/>
            <person name="LaButti K."/>
            <person name="Ohm R.A."/>
            <person name="Grigoriev I.V."/>
            <person name="Pringle A."/>
        </authorList>
    </citation>
    <scope>NUCLEOTIDE SEQUENCE [LARGE SCALE GENOMIC DNA]</scope>
    <source>
        <strain evidence="10 11">SKay4041</strain>
    </source>
</reference>
<dbReference type="GO" id="GO:0090110">
    <property type="term" value="P:COPII-coated vesicle cargo loading"/>
    <property type="evidence" value="ECO:0007669"/>
    <property type="project" value="TreeGrafter"/>
</dbReference>
<dbReference type="InterPro" id="IPR006900">
    <property type="entry name" value="Sec23/24_helical_dom"/>
</dbReference>
<evidence type="ECO:0000313" key="11">
    <source>
        <dbReference type="Proteomes" id="UP000242287"/>
    </source>
</evidence>
<dbReference type="Pfam" id="PF04810">
    <property type="entry name" value="zf-Sec23_Sec24"/>
    <property type="match status" value="1"/>
</dbReference>
<keyword evidence="11" id="KW-1185">Reference proteome</keyword>
<sequence length="842" mass="93412">MYSQSNHIPQPPHSAGLGVSGLRPHINANQVPSPIEAIEHDRHQWTHKAYMTLPGVHAPFSTSDFIAIDQGNASPKFVRVSTWNMPSTSKLASECAIPLAAVFHPFAQLDPAEEPVPLIEAGEGGPPRCEKCRGYINPWCQWVAGGNRWKCNLCGFETQVSAEYFSNLDANLMRLDHTTRLELNKGTVDFVVSEEYWAQNPPMKISMPYYPVEPPPSGPKKPVPMNYVFAIDVSHEAATSGFLKGACEAIRRGLFGDSDSPDTSPEPSFPPDSQIAIITFDKSVHFHLLSSEFTSMLLVSDLDEMFTPTRAGLFVNPIQSRSTLEALLKSLPERFQDNLIQETALSSAIRGCLSLLMGQGGQVVVFQSTMPTVGPGALHGQPPESDLFDTDKEKKLYQPRDITWQTIGEECVEEGVGVHMFLAPNKFMDIGSIGVVASITGGDIYYQPRFEMERDNATLHSQLQRVLRRTQGYNCAMRVRCSNGLRVSAYLGNFLQRSPTDVEFGVLDADKAISVTLEHTGALDPRSYAHLQCAVLYTSVSGQRRVRVINLALHIVELAGNVYQYADLDTTVGHMVRQAIASMDRMKTSTIRDELTEKCASILLGYRNKCATTTRASQLIIPEAFKSLPAFTLAVLKTKPMKARAVSADVRNYHAHRMLSLNLRSLMYHVYPCMVALHDLSDDTALPDPNTGKIEIPSSMRASHLFMEGHGVYLIDNEDLLIFWVGGGVSPQILNDLFGADDFMKLDPHMHQLPRLETRLSNQVRNIVAHREAQRGRSIRMLIARQNMDAAEIEFSDLLVEDQNNGAHSYMDYLTVVHRQITHALNVGNSISGTPSLRSAPW</sequence>
<dbReference type="InterPro" id="IPR012990">
    <property type="entry name" value="Beta-sandwich_Sec23_24"/>
</dbReference>
<dbReference type="Pfam" id="PF08033">
    <property type="entry name" value="Sec23_BS"/>
    <property type="match status" value="1"/>
</dbReference>
<dbReference type="Pfam" id="PF04811">
    <property type="entry name" value="Sec23_trunk"/>
    <property type="match status" value="1"/>
</dbReference>
<feature type="domain" description="Sec23/Sec24 beta-sandwich" evidence="9">
    <location>
        <begin position="472"/>
        <end position="555"/>
    </location>
</feature>
<dbReference type="Gene3D" id="2.60.40.1670">
    <property type="entry name" value="beta-sandwich domain of Sec23/24"/>
    <property type="match status" value="1"/>
</dbReference>
<dbReference type="SUPFAM" id="SSF81811">
    <property type="entry name" value="Helical domain of Sec23/24"/>
    <property type="match status" value="1"/>
</dbReference>
<dbReference type="InterPro" id="IPR036465">
    <property type="entry name" value="vWFA_dom_sf"/>
</dbReference>
<dbReference type="InterPro" id="IPR050550">
    <property type="entry name" value="SEC23_SEC24_subfamily"/>
</dbReference>
<evidence type="ECO:0000259" key="5">
    <source>
        <dbReference type="Pfam" id="PF00626"/>
    </source>
</evidence>
<dbReference type="InterPro" id="IPR036180">
    <property type="entry name" value="Gelsolin-like_dom_sf"/>
</dbReference>
<feature type="domain" description="Zinc finger Sec23/Sec24-type" evidence="6">
    <location>
        <begin position="126"/>
        <end position="164"/>
    </location>
</feature>
<dbReference type="Gene3D" id="2.30.30.380">
    <property type="entry name" value="Zn-finger domain of Sec23/24"/>
    <property type="match status" value="1"/>
</dbReference>
<evidence type="ECO:0000259" key="7">
    <source>
        <dbReference type="Pfam" id="PF04811"/>
    </source>
</evidence>
<dbReference type="InterPro" id="IPR006896">
    <property type="entry name" value="Sec23/24_trunk_dom"/>
</dbReference>
<feature type="domain" description="Gelsolin-like" evidence="5">
    <location>
        <begin position="698"/>
        <end position="767"/>
    </location>
</feature>
<evidence type="ECO:0000256" key="3">
    <source>
        <dbReference type="ARBA" id="ARBA00022927"/>
    </source>
</evidence>
<proteinExistence type="inferred from homology"/>
<dbReference type="Pfam" id="PF00626">
    <property type="entry name" value="Gelsolin"/>
    <property type="match status" value="1"/>
</dbReference>
<dbReference type="InterPro" id="IPR007123">
    <property type="entry name" value="Gelsolin-like_dom"/>
</dbReference>
<dbReference type="GO" id="GO:0070971">
    <property type="term" value="C:endoplasmic reticulum exit site"/>
    <property type="evidence" value="ECO:0007669"/>
    <property type="project" value="TreeGrafter"/>
</dbReference>
<feature type="domain" description="Sec23/Sec24 helical" evidence="8">
    <location>
        <begin position="567"/>
        <end position="667"/>
    </location>
</feature>
<evidence type="ECO:0000259" key="8">
    <source>
        <dbReference type="Pfam" id="PF04815"/>
    </source>
</evidence>
<name>A0A2A9NS51_9AGAR</name>
<keyword evidence="2" id="KW-0813">Transport</keyword>
<dbReference type="GO" id="GO:0030127">
    <property type="term" value="C:COPII vesicle coat"/>
    <property type="evidence" value="ECO:0007669"/>
    <property type="project" value="InterPro"/>
</dbReference>
<dbReference type="InterPro" id="IPR006895">
    <property type="entry name" value="Znf_Sec23_Sec24"/>
</dbReference>
<evidence type="ECO:0000313" key="10">
    <source>
        <dbReference type="EMBL" id="PFH50596.1"/>
    </source>
</evidence>
<dbReference type="PANTHER" id="PTHR13803">
    <property type="entry name" value="SEC24-RELATED PROTEIN"/>
    <property type="match status" value="1"/>
</dbReference>
<dbReference type="SUPFAM" id="SSF82919">
    <property type="entry name" value="Zn-finger domain of Sec23/24"/>
    <property type="match status" value="1"/>
</dbReference>
<evidence type="ECO:0000256" key="1">
    <source>
        <dbReference type="ARBA" id="ARBA00008334"/>
    </source>
</evidence>
<dbReference type="GO" id="GO:0008270">
    <property type="term" value="F:zinc ion binding"/>
    <property type="evidence" value="ECO:0007669"/>
    <property type="project" value="InterPro"/>
</dbReference>
<feature type="region of interest" description="Disordered" evidence="4">
    <location>
        <begin position="1"/>
        <end position="20"/>
    </location>
</feature>
<dbReference type="SUPFAM" id="SSF53300">
    <property type="entry name" value="vWA-like"/>
    <property type="match status" value="1"/>
</dbReference>
<dbReference type="InterPro" id="IPR029006">
    <property type="entry name" value="ADF-H/Gelsolin-like_dom_sf"/>
</dbReference>
<dbReference type="GO" id="GO:0000149">
    <property type="term" value="F:SNARE binding"/>
    <property type="evidence" value="ECO:0007669"/>
    <property type="project" value="TreeGrafter"/>
</dbReference>
<comment type="similarity">
    <text evidence="1">Belongs to the SEC23/SEC24 family. SEC24 subfamily.</text>
</comment>
<gene>
    <name evidence="10" type="ORF">AMATHDRAFT_75494</name>
</gene>
<dbReference type="PANTHER" id="PTHR13803:SF4">
    <property type="entry name" value="SECRETORY 24CD, ISOFORM C"/>
    <property type="match status" value="1"/>
</dbReference>
<dbReference type="Gene3D" id="3.40.20.10">
    <property type="entry name" value="Severin"/>
    <property type="match status" value="1"/>
</dbReference>
<dbReference type="SUPFAM" id="SSF81995">
    <property type="entry name" value="beta-sandwich domain of Sec23/24"/>
    <property type="match status" value="1"/>
</dbReference>
<organism evidence="10 11">
    <name type="scientific">Amanita thiersii Skay4041</name>
    <dbReference type="NCBI Taxonomy" id="703135"/>
    <lineage>
        <taxon>Eukaryota</taxon>
        <taxon>Fungi</taxon>
        <taxon>Dikarya</taxon>
        <taxon>Basidiomycota</taxon>
        <taxon>Agaricomycotina</taxon>
        <taxon>Agaricomycetes</taxon>
        <taxon>Agaricomycetidae</taxon>
        <taxon>Agaricales</taxon>
        <taxon>Pluteineae</taxon>
        <taxon>Amanitaceae</taxon>
        <taxon>Amanita</taxon>
    </lineage>
</organism>
<dbReference type="InterPro" id="IPR036174">
    <property type="entry name" value="Znf_Sec23_Sec24_sf"/>
</dbReference>
<keyword evidence="3" id="KW-0653">Protein transport</keyword>
<dbReference type="EMBL" id="KZ302000">
    <property type="protein sequence ID" value="PFH50596.1"/>
    <property type="molecule type" value="Genomic_DNA"/>
</dbReference>
<evidence type="ECO:0000259" key="9">
    <source>
        <dbReference type="Pfam" id="PF08033"/>
    </source>
</evidence>